<keyword evidence="5" id="KW-1185">Reference proteome</keyword>
<feature type="compositionally biased region" description="Low complexity" evidence="2">
    <location>
        <begin position="184"/>
        <end position="214"/>
    </location>
</feature>
<protein>
    <recommendedName>
        <fullName evidence="3">Yeast cell wall synthesis Kre9/Knh1-like N-terminal domain-containing protein</fullName>
    </recommendedName>
</protein>
<organism evidence="4 5">
    <name type="scientific">Ceratobasidium theobromae</name>
    <dbReference type="NCBI Taxonomy" id="1582974"/>
    <lineage>
        <taxon>Eukaryota</taxon>
        <taxon>Fungi</taxon>
        <taxon>Dikarya</taxon>
        <taxon>Basidiomycota</taxon>
        <taxon>Agaricomycotina</taxon>
        <taxon>Agaricomycetes</taxon>
        <taxon>Cantharellales</taxon>
        <taxon>Ceratobasidiaceae</taxon>
        <taxon>Ceratobasidium</taxon>
    </lineage>
</organism>
<dbReference type="OrthoDB" id="5316007at2759"/>
<name>A0A5N5QL47_9AGAM</name>
<keyword evidence="1" id="KW-0732">Signal</keyword>
<sequence length="285" mass="29350">MYDQDSSVDTPTGSSGCDNAVSRRSHWTANLDSTKSTSDFVTPSAENLGYKMNALTLLTMRSFAALLGLSLLASSAAYQVTFPAAPGDQWRAGAVTNKLTWQRVNTDPAQFTLVLVNEDRSVLPVNNQLLQANINGEAGEIEVQAPSGGFPAGRRFRVNLVKSSNELNTIFAQSPEFDIVEGPASSTTTSSAAPSTTHTTTSTNTSTSAHPTTTRPANPPVISATGTRTTMVVSGTPAGGPSANGSSTSGVINQTGAPTPNGAASAVARASPVLIICAALALFMA</sequence>
<evidence type="ECO:0000313" key="4">
    <source>
        <dbReference type="EMBL" id="KAB5592384.1"/>
    </source>
</evidence>
<feature type="domain" description="Yeast cell wall synthesis Kre9/Knh1-like N-terminal" evidence="3">
    <location>
        <begin position="86"/>
        <end position="179"/>
    </location>
</feature>
<dbReference type="PANTHER" id="PTHR35185">
    <property type="entry name" value="SERINE/THREONINE-RICH PROTEIN ADG2-RELATED"/>
    <property type="match status" value="1"/>
</dbReference>
<dbReference type="Pfam" id="PF10342">
    <property type="entry name" value="Kre9_KNH"/>
    <property type="match status" value="1"/>
</dbReference>
<evidence type="ECO:0000259" key="3">
    <source>
        <dbReference type="Pfam" id="PF10342"/>
    </source>
</evidence>
<feature type="region of interest" description="Disordered" evidence="2">
    <location>
        <begin position="181"/>
        <end position="225"/>
    </location>
</feature>
<dbReference type="Proteomes" id="UP000383932">
    <property type="component" value="Unassembled WGS sequence"/>
</dbReference>
<proteinExistence type="predicted"/>
<reference evidence="4 5" key="1">
    <citation type="journal article" date="2019" name="Fungal Biol. Biotechnol.">
        <title>Draft genome sequence of fastidious pathogen Ceratobasidium theobromae, which causes vascular-streak dieback in Theobroma cacao.</title>
        <authorList>
            <person name="Ali S.S."/>
            <person name="Asman A."/>
            <person name="Shao J."/>
            <person name="Firmansyah A.P."/>
            <person name="Susilo A.W."/>
            <person name="Rosmana A."/>
            <person name="McMahon P."/>
            <person name="Junaid M."/>
            <person name="Guest D."/>
            <person name="Kheng T.Y."/>
            <person name="Meinhardt L.W."/>
            <person name="Bailey B.A."/>
        </authorList>
    </citation>
    <scope>NUCLEOTIDE SEQUENCE [LARGE SCALE GENOMIC DNA]</scope>
    <source>
        <strain evidence="4 5">CT2</strain>
    </source>
</reference>
<evidence type="ECO:0000256" key="1">
    <source>
        <dbReference type="ARBA" id="ARBA00022729"/>
    </source>
</evidence>
<dbReference type="PANTHER" id="PTHR35185:SF1">
    <property type="entry name" value="UPF0619 GPI-ANCHORED MEMBRANE PROTEIN C1322.10"/>
    <property type="match status" value="1"/>
</dbReference>
<dbReference type="InterPro" id="IPR018466">
    <property type="entry name" value="Kre9/Knh1-like_N"/>
</dbReference>
<comment type="caution">
    <text evidence="4">The sequence shown here is derived from an EMBL/GenBank/DDBJ whole genome shotgun (WGS) entry which is preliminary data.</text>
</comment>
<dbReference type="EMBL" id="SSOP01000067">
    <property type="protein sequence ID" value="KAB5592384.1"/>
    <property type="molecule type" value="Genomic_DNA"/>
</dbReference>
<evidence type="ECO:0000256" key="2">
    <source>
        <dbReference type="SAM" id="MobiDB-lite"/>
    </source>
</evidence>
<gene>
    <name evidence="4" type="ORF">CTheo_4208</name>
</gene>
<dbReference type="AlphaFoldDB" id="A0A5N5QL47"/>
<dbReference type="InterPro" id="IPR052479">
    <property type="entry name" value="GPI-anchor_Adhesion_Reg"/>
</dbReference>
<evidence type="ECO:0000313" key="5">
    <source>
        <dbReference type="Proteomes" id="UP000383932"/>
    </source>
</evidence>
<feature type="compositionally biased region" description="Polar residues" evidence="2">
    <location>
        <begin position="1"/>
        <end position="17"/>
    </location>
</feature>
<feature type="region of interest" description="Disordered" evidence="2">
    <location>
        <begin position="1"/>
        <end position="21"/>
    </location>
</feature>
<accession>A0A5N5QL47</accession>